<sequence length="100" mass="11687">MTKHWDLSKYSVDIGGEDGNVFFLVAKIKRIIQELYSTEDSIIFTKMAWFKDYEAIGIDAKPTYSDILNRIIELTNITYISTYKLPLDDVHYTLYTTHIL</sequence>
<gene>
    <name evidence="1" type="ORF">EST35_0284</name>
</gene>
<dbReference type="Proteomes" id="UP000316733">
    <property type="component" value="Segment"/>
</dbReference>
<proteinExistence type="predicted"/>
<evidence type="ECO:0000313" key="2">
    <source>
        <dbReference type="Proteomes" id="UP000316733"/>
    </source>
</evidence>
<name>A0A4Y5JUY3_9CAUD</name>
<protein>
    <submittedName>
        <fullName evidence="1">Uncharacterized protein</fullName>
    </submittedName>
</protein>
<evidence type="ECO:0000313" key="1">
    <source>
        <dbReference type="EMBL" id="QCG76165.1"/>
    </source>
</evidence>
<dbReference type="EMBL" id="MK797984">
    <property type="protein sequence ID" value="QCG76165.1"/>
    <property type="molecule type" value="Genomic_DNA"/>
</dbReference>
<keyword evidence="2" id="KW-1185">Reference proteome</keyword>
<organism evidence="1 2">
    <name type="scientific">Pseudomonas phage vB_PaeM_PA5oct</name>
    <dbReference type="NCBI Taxonomy" id="2163605"/>
    <lineage>
        <taxon>Viruses</taxon>
        <taxon>Duplodnaviria</taxon>
        <taxon>Heunggongvirae</taxon>
        <taxon>Uroviricota</taxon>
        <taxon>Caudoviricetes</taxon>
        <taxon>Arenbergviridae</taxon>
        <taxon>Wroclawvirus</taxon>
        <taxon>Wroclawvirus PA5oct</taxon>
    </lineage>
</organism>
<reference evidence="2" key="1">
    <citation type="journal article" date="2020" name="bioRxiv">
        <title>Integrative omics analysis of Pseudomonas aeruginosa virus PA5oct highlights the molecular complexity of jumbo phages.</title>
        <authorList>
            <person name="Lood C."/>
            <person name="Danis-Wlodarczyk K."/>
            <person name="Blasdel B.G."/>
            <person name="Jang H.B."/>
            <person name="Vandenheuvel D."/>
            <person name="Briers Y."/>
            <person name="Noben J.-P."/>
            <person name="van Noort V."/>
            <person name="Drulis-Kawa Z."/>
            <person name="Lavigne R."/>
        </authorList>
    </citation>
    <scope>NUCLEOTIDE SEQUENCE [LARGE SCALE GENOMIC DNA]</scope>
</reference>
<accession>A0A4Y5JUY3</accession>